<dbReference type="Proteomes" id="UP000076858">
    <property type="component" value="Unassembled WGS sequence"/>
</dbReference>
<reference evidence="2 3" key="1">
    <citation type="submission" date="2016-03" db="EMBL/GenBank/DDBJ databases">
        <title>EvidentialGene: Evidence-directed Construction of Genes on Genomes.</title>
        <authorList>
            <person name="Gilbert D.G."/>
            <person name="Choi J.-H."/>
            <person name="Mockaitis K."/>
            <person name="Colbourne J."/>
            <person name="Pfrender M."/>
        </authorList>
    </citation>
    <scope>NUCLEOTIDE SEQUENCE [LARGE SCALE GENOMIC DNA]</scope>
    <source>
        <strain evidence="2 3">Xinb3</strain>
        <tissue evidence="2">Complete organism</tissue>
    </source>
</reference>
<accession>A0A164MBZ9</accession>
<keyword evidence="3" id="KW-1185">Reference proteome</keyword>
<dbReference type="InterPro" id="IPR011010">
    <property type="entry name" value="DNA_brk_join_enz"/>
</dbReference>
<organism evidence="2 3">
    <name type="scientific">Daphnia magna</name>
    <dbReference type="NCBI Taxonomy" id="35525"/>
    <lineage>
        <taxon>Eukaryota</taxon>
        <taxon>Metazoa</taxon>
        <taxon>Ecdysozoa</taxon>
        <taxon>Arthropoda</taxon>
        <taxon>Crustacea</taxon>
        <taxon>Branchiopoda</taxon>
        <taxon>Diplostraca</taxon>
        <taxon>Cladocera</taxon>
        <taxon>Anomopoda</taxon>
        <taxon>Daphniidae</taxon>
        <taxon>Daphnia</taxon>
    </lineage>
</organism>
<evidence type="ECO:0000313" key="3">
    <source>
        <dbReference type="Proteomes" id="UP000076858"/>
    </source>
</evidence>
<name>A0A164MBZ9_9CRUS</name>
<dbReference type="GO" id="GO:0003677">
    <property type="term" value="F:DNA binding"/>
    <property type="evidence" value="ECO:0007669"/>
    <property type="project" value="UniProtKB-KW"/>
</dbReference>
<comment type="caution">
    <text evidence="2">The sequence shown here is derived from an EMBL/GenBank/DDBJ whole genome shotgun (WGS) entry which is preliminary data.</text>
</comment>
<dbReference type="PANTHER" id="PTHR35617">
    <property type="entry name" value="PHAGE_INTEGRASE DOMAIN-CONTAINING PROTEIN"/>
    <property type="match status" value="1"/>
</dbReference>
<dbReference type="Gene3D" id="1.10.150.130">
    <property type="match status" value="1"/>
</dbReference>
<evidence type="ECO:0000313" key="2">
    <source>
        <dbReference type="EMBL" id="KZS04913.1"/>
    </source>
</evidence>
<dbReference type="AlphaFoldDB" id="A0A164MBZ9"/>
<dbReference type="OrthoDB" id="6359197at2759"/>
<dbReference type="EMBL" id="LRGB01003030">
    <property type="protein sequence ID" value="KZS04913.1"/>
    <property type="molecule type" value="Genomic_DNA"/>
</dbReference>
<proteinExistence type="predicted"/>
<gene>
    <name evidence="2" type="ORF">APZ42_032033</name>
</gene>
<keyword evidence="1" id="KW-0238">DNA-binding</keyword>
<dbReference type="PANTHER" id="PTHR35617:SF3">
    <property type="entry name" value="CORE-BINDING (CB) DOMAIN-CONTAINING PROTEIN"/>
    <property type="match status" value="1"/>
</dbReference>
<dbReference type="SUPFAM" id="SSF47823">
    <property type="entry name" value="lambda integrase-like, N-terminal domain"/>
    <property type="match status" value="1"/>
</dbReference>
<protein>
    <submittedName>
        <fullName evidence="2">Uncharacterized protein</fullName>
    </submittedName>
</protein>
<dbReference type="InterPro" id="IPR010998">
    <property type="entry name" value="Integrase_recombinase_N"/>
</dbReference>
<evidence type="ECO:0000256" key="1">
    <source>
        <dbReference type="ARBA" id="ARBA00023125"/>
    </source>
</evidence>
<sequence length="432" mass="46798">MEAGTISLSGDFEKMADGYQSICLEMKRSTTVLCELVASTGSLGNKRVLNQLDQCEGLRLPTLLLGEGLSVKDQPGSSKLSVSMPLLAEPTLVPNTVGAGIRCSDRLQPEARPVDISERGPSSIVPESHIPVDRLDVIRNRFRNDGHSEKVIKTIIAGSRASTNAVSQSVWHSWKNWSLRFNHNPLSGVISTILQFLTDSLEEGKSYSSINVYHSMLSITLDPVDGHTSGSHPYVTGLMRGIYNINPPKEKYKDTWDVNLVLNHLQSLNNDELTKGSLSRKLATLLALACILRVSELAGIAKDSISFFPGAVFFSLLSHRKAQHAGGGGPQNFRLKALPDAQLDPVACLTCYLDSTSNFRNAATAIHQFSEATQACSAAASKAAAPGVSVQSILELANWASESTFTRFYRRETEPSTNQTVSDAILTVAGRQ</sequence>
<dbReference type="SUPFAM" id="SSF56349">
    <property type="entry name" value="DNA breaking-rejoining enzymes"/>
    <property type="match status" value="1"/>
</dbReference>